<accession>A0ABD2D885</accession>
<proteinExistence type="predicted"/>
<dbReference type="AlphaFoldDB" id="A0ABD2D885"/>
<feature type="non-terminal residue" evidence="2">
    <location>
        <position position="1"/>
    </location>
</feature>
<evidence type="ECO:0000313" key="2">
    <source>
        <dbReference type="EMBL" id="KAL2762867.1"/>
    </source>
</evidence>
<feature type="non-terminal residue" evidence="2">
    <location>
        <position position="169"/>
    </location>
</feature>
<organism evidence="2 3">
    <name type="scientific">Daubentonia madagascariensis</name>
    <name type="common">Aye-aye</name>
    <name type="synonym">Sciurus madagascariensis</name>
    <dbReference type="NCBI Taxonomy" id="31869"/>
    <lineage>
        <taxon>Eukaryota</taxon>
        <taxon>Metazoa</taxon>
        <taxon>Chordata</taxon>
        <taxon>Craniata</taxon>
        <taxon>Vertebrata</taxon>
        <taxon>Euteleostomi</taxon>
        <taxon>Mammalia</taxon>
        <taxon>Eutheria</taxon>
        <taxon>Euarchontoglires</taxon>
        <taxon>Primates</taxon>
        <taxon>Strepsirrhini</taxon>
        <taxon>Chiromyiformes</taxon>
        <taxon>Daubentoniidae</taxon>
        <taxon>Daubentonia</taxon>
    </lineage>
</organism>
<name>A0ABD2D885_DAUMA</name>
<comment type="caution">
    <text evidence="2">The sequence shown here is derived from an EMBL/GenBank/DDBJ whole genome shotgun (WGS) entry which is preliminary data.</text>
</comment>
<evidence type="ECO:0000256" key="1">
    <source>
        <dbReference type="SAM" id="MobiDB-lite"/>
    </source>
</evidence>
<feature type="region of interest" description="Disordered" evidence="1">
    <location>
        <begin position="72"/>
        <end position="96"/>
    </location>
</feature>
<dbReference type="Proteomes" id="UP001610411">
    <property type="component" value="Unassembled WGS sequence"/>
</dbReference>
<evidence type="ECO:0000313" key="3">
    <source>
        <dbReference type="Proteomes" id="UP001610411"/>
    </source>
</evidence>
<keyword evidence="3" id="KW-1185">Reference proteome</keyword>
<gene>
    <name evidence="2" type="ORF">WCI35_031265</name>
</gene>
<reference evidence="2 3" key="1">
    <citation type="journal article" date="2024" name="G3 (Bethesda)">
        <title>A hybrid genome assembly of the endangered aye-aye (Daubentonia madagascariensis).</title>
        <authorList>
            <person name="Versoza C.J."/>
            <person name="Pfeifer S.P."/>
        </authorList>
    </citation>
    <scope>NUCLEOTIDE SEQUENCE [LARGE SCALE GENOMIC DNA]</scope>
    <source>
        <strain evidence="2">6821</strain>
    </source>
</reference>
<feature type="compositionally biased region" description="Basic and acidic residues" evidence="1">
    <location>
        <begin position="72"/>
        <end position="86"/>
    </location>
</feature>
<protein>
    <submittedName>
        <fullName evidence="2">ZNF816-ZNF321 protein</fullName>
    </submittedName>
</protein>
<sequence>ISSKCVIKELPPTGKSTAGEIFHTVMLERHESHPTGDFCFMEIQKYARDFEFQWRDNEQNYNTGHVTRKENFTGSRDQCDTRDARNKPNKNQLGLSFQSHPHELSMFQAEGKNQVEKSINSGSSGSTSQRISSRINTHIANQCGNDFIYSSLLIQKQKALLREKRYKCT</sequence>
<dbReference type="EMBL" id="JBFSEQ010000013">
    <property type="protein sequence ID" value="KAL2762867.1"/>
    <property type="molecule type" value="Genomic_DNA"/>
</dbReference>